<evidence type="ECO:0000313" key="1">
    <source>
        <dbReference type="EMBL" id="KAK0041309.1"/>
    </source>
</evidence>
<comment type="caution">
    <text evidence="1">The sequence shown here is derived from an EMBL/GenBank/DDBJ whole genome shotgun (WGS) entry which is preliminary data.</text>
</comment>
<dbReference type="AlphaFoldDB" id="A0AAD8ARX5"/>
<accession>A0AAD8ARX5</accession>
<organism evidence="1 2">
    <name type="scientific">Biomphalaria pfeifferi</name>
    <name type="common">Bloodfluke planorb</name>
    <name type="synonym">Freshwater snail</name>
    <dbReference type="NCBI Taxonomy" id="112525"/>
    <lineage>
        <taxon>Eukaryota</taxon>
        <taxon>Metazoa</taxon>
        <taxon>Spiralia</taxon>
        <taxon>Lophotrochozoa</taxon>
        <taxon>Mollusca</taxon>
        <taxon>Gastropoda</taxon>
        <taxon>Heterobranchia</taxon>
        <taxon>Euthyneura</taxon>
        <taxon>Panpulmonata</taxon>
        <taxon>Hygrophila</taxon>
        <taxon>Lymnaeoidea</taxon>
        <taxon>Planorbidae</taxon>
        <taxon>Biomphalaria</taxon>
    </lineage>
</organism>
<gene>
    <name evidence="1" type="ORF">Bpfe_029244</name>
</gene>
<dbReference type="Proteomes" id="UP001233172">
    <property type="component" value="Unassembled WGS sequence"/>
</dbReference>
<keyword evidence="2" id="KW-1185">Reference proteome</keyword>
<sequence length="73" mass="8095">MDRVKGMCWSEKKEIGATHIEHTAGRGVTFADTPTSAGCVGWERVESLWGGELINGYLIRRLEVQPSESYLAL</sequence>
<protein>
    <submittedName>
        <fullName evidence="1">Uncharacterized protein</fullName>
    </submittedName>
</protein>
<evidence type="ECO:0000313" key="2">
    <source>
        <dbReference type="Proteomes" id="UP001233172"/>
    </source>
</evidence>
<reference evidence="1" key="2">
    <citation type="submission" date="2023-04" db="EMBL/GenBank/DDBJ databases">
        <authorList>
            <person name="Bu L."/>
            <person name="Lu L."/>
            <person name="Laidemitt M.R."/>
            <person name="Zhang S.M."/>
            <person name="Mutuku M."/>
            <person name="Mkoji G."/>
            <person name="Steinauer M."/>
            <person name="Loker E.S."/>
        </authorList>
    </citation>
    <scope>NUCLEOTIDE SEQUENCE</scope>
    <source>
        <strain evidence="1">KasaAsao</strain>
        <tissue evidence="1">Whole Snail</tissue>
    </source>
</reference>
<dbReference type="EMBL" id="JASAOG010000279">
    <property type="protein sequence ID" value="KAK0041309.1"/>
    <property type="molecule type" value="Genomic_DNA"/>
</dbReference>
<name>A0AAD8ARX5_BIOPF</name>
<reference evidence="1" key="1">
    <citation type="journal article" date="2023" name="PLoS Negl. Trop. Dis.">
        <title>A genome sequence for Biomphalaria pfeifferi, the major vector snail for the human-infecting parasite Schistosoma mansoni.</title>
        <authorList>
            <person name="Bu L."/>
            <person name="Lu L."/>
            <person name="Laidemitt M.R."/>
            <person name="Zhang S.M."/>
            <person name="Mutuku M."/>
            <person name="Mkoji G."/>
            <person name="Steinauer M."/>
            <person name="Loker E.S."/>
        </authorList>
    </citation>
    <scope>NUCLEOTIDE SEQUENCE</scope>
    <source>
        <strain evidence="1">KasaAsao</strain>
    </source>
</reference>
<proteinExistence type="predicted"/>